<dbReference type="GeneID" id="300209256"/>
<reference evidence="3" key="1">
    <citation type="submission" date="2016-10" db="EMBL/GenBank/DDBJ databases">
        <authorList>
            <person name="Varghese N."/>
            <person name="Submissions S."/>
        </authorList>
    </citation>
    <scope>NUCLEOTIDE SEQUENCE [LARGE SCALE GENOMIC DNA]</scope>
    <source>
        <strain evidence="3">ATCC 23835</strain>
    </source>
</reference>
<keyword evidence="3" id="KW-1185">Reference proteome</keyword>
<feature type="region of interest" description="Disordered" evidence="1">
    <location>
        <begin position="1"/>
        <end position="35"/>
    </location>
</feature>
<evidence type="ECO:0000256" key="1">
    <source>
        <dbReference type="SAM" id="MobiDB-lite"/>
    </source>
</evidence>
<evidence type="ECO:0008006" key="4">
    <source>
        <dbReference type="Google" id="ProtNLM"/>
    </source>
</evidence>
<sequence>MMKSARTSIKNPARKPRPKPASSQPCESPEPADPTDSFVPYPLFPPIVLLTDHQGLERPINNDVRVRLGTLDPALEAFQAWRLGIDFLAKQCQRPEFTPRHYKIMCPVLETMMHWSWSVRHKPIQEWRETDAREFMHFVMRLPMSWISRTGGTRYLLKTKTEFAVKPINGNWRPIVRKQLADNSASTFALGTDQHRSIFLHGGRDFFDYLCALRITTLINPFGALKPRDFEVRQGIARPTFTPAQLADLMSTATSLAQNDNQWQPWLLVAAVAIYSDVPLRALGSTSALKLRFSSFKADEAGSPKASTGQTSPVWFESPHYPRLRYPLASEFAAYFRRYAKFRHSQNSDLSPQSLLLPLIDGSGGYASPTMFELFSRFTTAILMRLQQSPLAENADWRGCARFQPGASITFLELRKSAKAAGWVPSAVRIDELHQDESIWPDIGIRKHLPASQWLRKHASGPSL</sequence>
<gene>
    <name evidence="2" type="ORF">SAMN05216598_4357</name>
</gene>
<dbReference type="RefSeq" id="WP_090208683.1">
    <property type="nucleotide sequence ID" value="NZ_LT629777.1"/>
</dbReference>
<dbReference type="EMBL" id="LT629777">
    <property type="protein sequence ID" value="SDT19349.1"/>
    <property type="molecule type" value="Genomic_DNA"/>
</dbReference>
<accession>A0A1H1YDJ6</accession>
<dbReference type="Proteomes" id="UP000199524">
    <property type="component" value="Chromosome I"/>
</dbReference>
<organism evidence="2 3">
    <name type="scientific">Pseudomonas asplenii</name>
    <dbReference type="NCBI Taxonomy" id="53407"/>
    <lineage>
        <taxon>Bacteria</taxon>
        <taxon>Pseudomonadati</taxon>
        <taxon>Pseudomonadota</taxon>
        <taxon>Gammaproteobacteria</taxon>
        <taxon>Pseudomonadales</taxon>
        <taxon>Pseudomonadaceae</taxon>
        <taxon>Pseudomonas</taxon>
    </lineage>
</organism>
<evidence type="ECO:0000313" key="2">
    <source>
        <dbReference type="EMBL" id="SDT19349.1"/>
    </source>
</evidence>
<protein>
    <recommendedName>
        <fullName evidence="4">Integrase</fullName>
    </recommendedName>
</protein>
<name>A0A1H1YDJ6_9PSED</name>
<proteinExistence type="predicted"/>
<dbReference type="AlphaFoldDB" id="A0A1H1YDJ6"/>
<evidence type="ECO:0000313" key="3">
    <source>
        <dbReference type="Proteomes" id="UP000199524"/>
    </source>
</evidence>
<feature type="compositionally biased region" description="Polar residues" evidence="1">
    <location>
        <begin position="1"/>
        <end position="10"/>
    </location>
</feature>